<dbReference type="Gene3D" id="3.30.40.10">
    <property type="entry name" value="Zinc/RING finger domain, C3HC4 (zinc finger)"/>
    <property type="match status" value="1"/>
</dbReference>
<dbReference type="RefSeq" id="XP_065667296.1">
    <property type="nucleotide sequence ID" value="XM_065811224.1"/>
</dbReference>
<accession>A0ABM4CZ93</accession>
<dbReference type="InterPro" id="IPR013087">
    <property type="entry name" value="Znf_C2H2_type"/>
</dbReference>
<evidence type="ECO:0000313" key="9">
    <source>
        <dbReference type="RefSeq" id="XP_065667296.1"/>
    </source>
</evidence>
<dbReference type="PANTHER" id="PTHR33936">
    <property type="entry name" value="PROTEIN CBG17840"/>
    <property type="match status" value="1"/>
</dbReference>
<dbReference type="InterPro" id="IPR019786">
    <property type="entry name" value="Zinc_finger_PHD-type_CS"/>
</dbReference>
<evidence type="ECO:0000256" key="2">
    <source>
        <dbReference type="ARBA" id="ARBA00022771"/>
    </source>
</evidence>
<dbReference type="InterPro" id="IPR038765">
    <property type="entry name" value="Papain-like_cys_pep_sf"/>
</dbReference>
<proteinExistence type="predicted"/>
<dbReference type="InterPro" id="IPR007527">
    <property type="entry name" value="Znf_SWIM"/>
</dbReference>
<dbReference type="Pfam" id="PF21056">
    <property type="entry name" value="ZSWIM1-3_RNaseH-like"/>
    <property type="match status" value="1"/>
</dbReference>
<dbReference type="PROSITE" id="PS50157">
    <property type="entry name" value="ZINC_FINGER_C2H2_2"/>
    <property type="match status" value="1"/>
</dbReference>
<protein>
    <submittedName>
        <fullName evidence="9">Uncharacterized protein LOC136087762</fullName>
    </submittedName>
</protein>
<sequence>MASASLSSNKLKLNHLTINNYNRHNAYESQKQFIKSVQDYSIKTSQSPVDITDDVFSLKSLPPKHQLMKWSTELSMRNNIASGIHYIECNLGKFMYKSVQHLIALHRVQEMKLAVDQELTWFNSPKLVPKSISIFPSQNLIEKFKEVLFRRPANKEISEYGMNPNTLAELCCARWLSSDHMLQISSILNSNQGHSKVIYFNFLGNIEHYVSRITVVPEKLIFIINVGGNNEKTFSGTDLNAGCHWTLAVYNSIEGNFYYGDSLGWTAPDDFLTKVKLLIKKLYHISESFNITYCHDPKTHMNGVKKCSSFCKENYPMQTCGNICGVITIIVCAISCLKYDYFNCMINNGQIENNNYIFLKDPTKYSKYLRLVLMSWFISKEINLDFVVPTTIVREVSTSFEVCDTDSDEDAIYTNVFESNINKKNMANVKNINFLSLKCAICNISFTQKKNMLRHMKNKHKSIDEAQENIQSGNSFCLQCGFKCRRIKDLRKHLSTVHFYTFLKEKLSFANYREFEMWKSDVESNNATQYVLPSGEKIDKDGRKISYYQCNRSGFYKCIAKKRLAKSSGTRKIAKNCTSTLKVTQTVDGHVIVNACYSHYGHKNEIQHISLSSVQRQEIANKLKMGVTKNRILDDIRDETSCVQSRLHLTQLQDIKNLEKAFNINSIQLHANDQDSVAIWLKEWQMKGNSPVLYYKLQGELDTCYTFKESDFIIIMQTEHQKKMLQQFGKNGVCIDSTHGTNAYDFLLTSILVVDELGEGQPVGWCIANSDSFRFLKIFFIKLHEHSGSFCPKWVMSDLASQYYEAFCDVYLCAPLKFWCTWHVDKAWREELHKKVHNLEMEADIYKRIRFVLQLSDKNLFDDYLKSLMGYLQSSVLTQMFAEYFEKYWVNNKHIWAFCYRMGHGINTNMYMESFHKVFKYSYLQGKHNKRIDNCLFALLKFNRDKVYERITKLTKGKISYKIKMVHYRHIASLQLCENFTKDDKGAWLIASETNVYHYRVVIHQKLCDITECFTKCPECKVCTHLYSCDCMDFLTKNIPCKHIHLVHRHSSPSITTTTIPLYLPSSSIELDCKIIKGCEPADINILKDSIIKNLKDLANLVSLSSISDEDSLQTLQKNISLAKNAFLSLTTNKQNELHIKSKVPSNKTITKQPTFYSTKKKRKTSNIRLAKPSAAEINNLLDISNWTMKTKVFIVLHLEQSWNCSVCSTSQYKDMIECEVCETWYHLICVSLSETVGDVRWVCHKCDSKKVMRVE</sequence>
<dbReference type="Gene3D" id="3.30.160.60">
    <property type="entry name" value="Classic Zinc Finger"/>
    <property type="match status" value="1"/>
</dbReference>
<evidence type="ECO:0000313" key="8">
    <source>
        <dbReference type="Proteomes" id="UP001652625"/>
    </source>
</evidence>
<dbReference type="Proteomes" id="UP001652625">
    <property type="component" value="Chromosome 12"/>
</dbReference>
<keyword evidence="8" id="KW-1185">Reference proteome</keyword>
<dbReference type="PROSITE" id="PS50966">
    <property type="entry name" value="ZF_SWIM"/>
    <property type="match status" value="1"/>
</dbReference>
<keyword evidence="1" id="KW-0479">Metal-binding</keyword>
<dbReference type="PANTHER" id="PTHR33936:SF24">
    <property type="entry name" value="C2H2-TYPE DOMAIN-CONTAINING PROTEIN"/>
    <property type="match status" value="1"/>
</dbReference>
<dbReference type="Pfam" id="PF00628">
    <property type="entry name" value="PHD"/>
    <property type="match status" value="1"/>
</dbReference>
<evidence type="ECO:0000256" key="1">
    <source>
        <dbReference type="ARBA" id="ARBA00022723"/>
    </source>
</evidence>
<evidence type="ECO:0000256" key="3">
    <source>
        <dbReference type="ARBA" id="ARBA00022833"/>
    </source>
</evidence>
<gene>
    <name evidence="9" type="primary">LOC136087762</name>
</gene>
<feature type="domain" description="SWIM-type" evidence="7">
    <location>
        <begin position="999"/>
        <end position="1052"/>
    </location>
</feature>
<keyword evidence="2 4" id="KW-0863">Zinc-finger</keyword>
<dbReference type="InterPro" id="IPR001965">
    <property type="entry name" value="Znf_PHD"/>
</dbReference>
<evidence type="ECO:0000259" key="7">
    <source>
        <dbReference type="PROSITE" id="PS50966"/>
    </source>
</evidence>
<dbReference type="InterPro" id="IPR048324">
    <property type="entry name" value="ZSWIM1-3_RNaseH-like"/>
</dbReference>
<name>A0ABM4CZ93_HYDVU</name>
<feature type="domain" description="PHD-type" evidence="5">
    <location>
        <begin position="1202"/>
        <end position="1250"/>
    </location>
</feature>
<evidence type="ECO:0000256" key="4">
    <source>
        <dbReference type="PROSITE-ProRule" id="PRU00042"/>
    </source>
</evidence>
<feature type="domain" description="C2H2-type" evidence="6">
    <location>
        <begin position="437"/>
        <end position="465"/>
    </location>
</feature>
<keyword evidence="3" id="KW-0862">Zinc</keyword>
<organism evidence="8 9">
    <name type="scientific">Hydra vulgaris</name>
    <name type="common">Hydra</name>
    <name type="synonym">Hydra attenuata</name>
    <dbReference type="NCBI Taxonomy" id="6087"/>
    <lineage>
        <taxon>Eukaryota</taxon>
        <taxon>Metazoa</taxon>
        <taxon>Cnidaria</taxon>
        <taxon>Hydrozoa</taxon>
        <taxon>Hydroidolina</taxon>
        <taxon>Anthoathecata</taxon>
        <taxon>Aplanulata</taxon>
        <taxon>Hydridae</taxon>
        <taxon>Hydra</taxon>
    </lineage>
</organism>
<dbReference type="InterPro" id="IPR013083">
    <property type="entry name" value="Znf_RING/FYVE/PHD"/>
</dbReference>
<dbReference type="PROSITE" id="PS00028">
    <property type="entry name" value="ZINC_FINGER_C2H2_1"/>
    <property type="match status" value="1"/>
</dbReference>
<dbReference type="GeneID" id="136087762"/>
<evidence type="ECO:0000259" key="5">
    <source>
        <dbReference type="PROSITE" id="PS50016"/>
    </source>
</evidence>
<dbReference type="SMART" id="SM00355">
    <property type="entry name" value="ZnF_C2H2"/>
    <property type="match status" value="2"/>
</dbReference>
<dbReference type="PROSITE" id="PS50016">
    <property type="entry name" value="ZF_PHD_2"/>
    <property type="match status" value="1"/>
</dbReference>
<dbReference type="InterPro" id="IPR052797">
    <property type="entry name" value="RegFact_GeneExpr_CellDeath"/>
</dbReference>
<dbReference type="InterPro" id="IPR011011">
    <property type="entry name" value="Znf_FYVE_PHD"/>
</dbReference>
<dbReference type="SUPFAM" id="SSF54001">
    <property type="entry name" value="Cysteine proteinases"/>
    <property type="match status" value="1"/>
</dbReference>
<dbReference type="PROSITE" id="PS01359">
    <property type="entry name" value="ZF_PHD_1"/>
    <property type="match status" value="1"/>
</dbReference>
<dbReference type="SMART" id="SM00249">
    <property type="entry name" value="PHD"/>
    <property type="match status" value="1"/>
</dbReference>
<dbReference type="InterPro" id="IPR019787">
    <property type="entry name" value="Znf_PHD-finger"/>
</dbReference>
<reference evidence="9" key="1">
    <citation type="submission" date="2025-08" db="UniProtKB">
        <authorList>
            <consortium name="RefSeq"/>
        </authorList>
    </citation>
    <scope>IDENTIFICATION</scope>
</reference>
<evidence type="ECO:0000259" key="6">
    <source>
        <dbReference type="PROSITE" id="PS50157"/>
    </source>
</evidence>
<dbReference type="SUPFAM" id="SSF57903">
    <property type="entry name" value="FYVE/PHD zinc finger"/>
    <property type="match status" value="1"/>
</dbReference>